<dbReference type="InterPro" id="IPR036491">
    <property type="entry name" value="YugN-like_sf"/>
</dbReference>
<dbReference type="AlphaFoldDB" id="A0A926QI77"/>
<evidence type="ECO:0008006" key="3">
    <source>
        <dbReference type="Google" id="ProtNLM"/>
    </source>
</evidence>
<dbReference type="SUPFAM" id="SSF160755">
    <property type="entry name" value="YugN-like"/>
    <property type="match status" value="1"/>
</dbReference>
<protein>
    <recommendedName>
        <fullName evidence="3">YugN-like family protein</fullName>
    </recommendedName>
</protein>
<dbReference type="Proteomes" id="UP000650466">
    <property type="component" value="Unassembled WGS sequence"/>
</dbReference>
<dbReference type="Gene3D" id="3.30.310.100">
    <property type="entry name" value="YugN-like"/>
    <property type="match status" value="1"/>
</dbReference>
<evidence type="ECO:0000313" key="2">
    <source>
        <dbReference type="Proteomes" id="UP000650466"/>
    </source>
</evidence>
<comment type="caution">
    <text evidence="1">The sequence shown here is derived from an EMBL/GenBank/DDBJ whole genome shotgun (WGS) entry which is preliminary data.</text>
</comment>
<keyword evidence="2" id="KW-1185">Reference proteome</keyword>
<dbReference type="Pfam" id="PF08868">
    <property type="entry name" value="YugN"/>
    <property type="match status" value="1"/>
</dbReference>
<proteinExistence type="predicted"/>
<dbReference type="RefSeq" id="WP_188173084.1">
    <property type="nucleotide sequence ID" value="NZ_JACVVD010000001.1"/>
</dbReference>
<reference evidence="1" key="1">
    <citation type="submission" date="2020-09" db="EMBL/GenBank/DDBJ databases">
        <title>Draft Genome Sequence of Paenibacillus sp. WST5.</title>
        <authorList>
            <person name="Bao Z."/>
        </authorList>
    </citation>
    <scope>NUCLEOTIDE SEQUENCE</scope>
    <source>
        <strain evidence="1">WST5</strain>
    </source>
</reference>
<evidence type="ECO:0000313" key="1">
    <source>
        <dbReference type="EMBL" id="MBD0379318.1"/>
    </source>
</evidence>
<dbReference type="EMBL" id="JACVVD010000001">
    <property type="protein sequence ID" value="MBD0379318.1"/>
    <property type="molecule type" value="Genomic_DNA"/>
</dbReference>
<organism evidence="1 2">
    <name type="scientific">Paenibacillus sedimenti</name>
    <dbReference type="NCBI Taxonomy" id="2770274"/>
    <lineage>
        <taxon>Bacteria</taxon>
        <taxon>Bacillati</taxon>
        <taxon>Bacillota</taxon>
        <taxon>Bacilli</taxon>
        <taxon>Bacillales</taxon>
        <taxon>Paenibacillaceae</taxon>
        <taxon>Paenibacillus</taxon>
    </lineage>
</organism>
<sequence>MIIETKGLKGLKSDLAHLDEVTTKLGFVRWQWEYTRATYDLKIEDKAGKAVYFLRVNARVESGKLESPYAVLYLEDAYIGRETFPHGLDYNSPVPESVMKISTQKLAQLQQLLAE</sequence>
<accession>A0A926QI77</accession>
<gene>
    <name evidence="1" type="ORF">ICC18_04155</name>
</gene>
<name>A0A926QI77_9BACL</name>
<dbReference type="InterPro" id="IPR014967">
    <property type="entry name" value="Uncharacterised_YugN-like"/>
</dbReference>